<organism evidence="2">
    <name type="scientific">Ensete ventricosum</name>
    <name type="common">Abyssinian banana</name>
    <name type="synonym">Musa ensete</name>
    <dbReference type="NCBI Taxonomy" id="4639"/>
    <lineage>
        <taxon>Eukaryota</taxon>
        <taxon>Viridiplantae</taxon>
        <taxon>Streptophyta</taxon>
        <taxon>Embryophyta</taxon>
        <taxon>Tracheophyta</taxon>
        <taxon>Spermatophyta</taxon>
        <taxon>Magnoliopsida</taxon>
        <taxon>Liliopsida</taxon>
        <taxon>Zingiberales</taxon>
        <taxon>Musaceae</taxon>
        <taxon>Ensete</taxon>
    </lineage>
</organism>
<evidence type="ECO:0000313" key="2">
    <source>
        <dbReference type="EMBL" id="RZR73046.1"/>
    </source>
</evidence>
<name>A0A445MFS5_ENSVE</name>
<gene>
    <name evidence="2" type="ORF">BHM03_00019594</name>
</gene>
<sequence length="193" mass="19958">MDSNMTEYVLVVSRVRLTYGGRDRLVVDGAESLCATGHAVTLVLRASLFSLSSCSRAKEMVALSAVRRRGGQPPSRAGQGQPARCGCPQGQQPVGAVPTGTAGCEQPIRVVTASSTAPAKGQAAGLCAKVAAAGGHPGRGWRPRPGRKGRLPAVRLQRGRPPATSLQGAIARGQPCRLRRGNGDCGTVRVKEG</sequence>
<reference evidence="2" key="1">
    <citation type="journal article" date="2018" name="Data Brief">
        <title>Genome sequence data from 17 accessions of Ensete ventricosum, a staple food crop for millions in Ethiopia.</title>
        <authorList>
            <person name="Yemataw Z."/>
            <person name="Muzemil S."/>
            <person name="Ambachew D."/>
            <person name="Tripathi L."/>
            <person name="Tesfaye K."/>
            <person name="Chala A."/>
            <person name="Farbos A."/>
            <person name="O'Neill P."/>
            <person name="Moore K."/>
            <person name="Grant M."/>
            <person name="Studholme D.J."/>
        </authorList>
    </citation>
    <scope>NUCLEOTIDE SEQUENCE [LARGE SCALE GENOMIC DNA]</scope>
    <source>
        <tissue evidence="2">Leaf</tissue>
    </source>
</reference>
<dbReference type="AlphaFoldDB" id="A0A445MFS5"/>
<accession>A0A445MFS5</accession>
<dbReference type="Proteomes" id="UP000290560">
    <property type="component" value="Unassembled WGS sequence"/>
</dbReference>
<feature type="region of interest" description="Disordered" evidence="1">
    <location>
        <begin position="67"/>
        <end position="90"/>
    </location>
</feature>
<dbReference type="EMBL" id="KV875813">
    <property type="protein sequence ID" value="RZR73046.1"/>
    <property type="molecule type" value="Genomic_DNA"/>
</dbReference>
<evidence type="ECO:0000256" key="1">
    <source>
        <dbReference type="SAM" id="MobiDB-lite"/>
    </source>
</evidence>
<proteinExistence type="predicted"/>
<protein>
    <submittedName>
        <fullName evidence="2">Uncharacterized protein</fullName>
    </submittedName>
</protein>